<comment type="caution">
    <text evidence="2">The sequence shown here is derived from an EMBL/GenBank/DDBJ whole genome shotgun (WGS) entry which is preliminary data.</text>
</comment>
<gene>
    <name evidence="2" type="ORF">QBC33DRAFT_525586</name>
</gene>
<reference evidence="2" key="1">
    <citation type="submission" date="2023-06" db="EMBL/GenBank/DDBJ databases">
        <title>Genome-scale phylogeny and comparative genomics of the fungal order Sordariales.</title>
        <authorList>
            <consortium name="Lawrence Berkeley National Laboratory"/>
            <person name="Hensen N."/>
            <person name="Bonometti L."/>
            <person name="Westerberg I."/>
            <person name="Brannstrom I.O."/>
            <person name="Guillou S."/>
            <person name="Cros-Aarteil S."/>
            <person name="Calhoun S."/>
            <person name="Haridas S."/>
            <person name="Kuo A."/>
            <person name="Mondo S."/>
            <person name="Pangilinan J."/>
            <person name="Riley R."/>
            <person name="Labutti K."/>
            <person name="Andreopoulos B."/>
            <person name="Lipzen A."/>
            <person name="Chen C."/>
            <person name="Yanf M."/>
            <person name="Daum C."/>
            <person name="Ng V."/>
            <person name="Clum A."/>
            <person name="Steindorff A."/>
            <person name="Ohm R."/>
            <person name="Martin F."/>
            <person name="Silar P."/>
            <person name="Natvig D."/>
            <person name="Lalanne C."/>
            <person name="Gautier V."/>
            <person name="Ament-Velasquez S.L."/>
            <person name="Kruys A."/>
            <person name="Hutchinson M.I."/>
            <person name="Powell A.J."/>
            <person name="Barry K."/>
            <person name="Miller A.N."/>
            <person name="Grigoriev I.V."/>
            <person name="Debuchy R."/>
            <person name="Gladieux P."/>
            <person name="Thoren M.H."/>
            <person name="Johannesson H."/>
        </authorList>
    </citation>
    <scope>NUCLEOTIDE SEQUENCE</scope>
    <source>
        <strain evidence="2">8032-3</strain>
    </source>
</reference>
<proteinExistence type="predicted"/>
<keyword evidence="3" id="KW-1185">Reference proteome</keyword>
<dbReference type="GeneID" id="85310016"/>
<organism evidence="2 3">
    <name type="scientific">Phialemonium atrogriseum</name>
    <dbReference type="NCBI Taxonomy" id="1093897"/>
    <lineage>
        <taxon>Eukaryota</taxon>
        <taxon>Fungi</taxon>
        <taxon>Dikarya</taxon>
        <taxon>Ascomycota</taxon>
        <taxon>Pezizomycotina</taxon>
        <taxon>Sordariomycetes</taxon>
        <taxon>Sordariomycetidae</taxon>
        <taxon>Cephalothecales</taxon>
        <taxon>Cephalothecaceae</taxon>
        <taxon>Phialemonium</taxon>
    </lineage>
</organism>
<dbReference type="Pfam" id="PF20150">
    <property type="entry name" value="2EXR"/>
    <property type="match status" value="1"/>
</dbReference>
<dbReference type="AlphaFoldDB" id="A0AAJ0C8E8"/>
<accession>A0AAJ0C8E8</accession>
<evidence type="ECO:0000313" key="2">
    <source>
        <dbReference type="EMBL" id="KAK1772073.1"/>
    </source>
</evidence>
<dbReference type="EMBL" id="MU838998">
    <property type="protein sequence ID" value="KAK1772073.1"/>
    <property type="molecule type" value="Genomic_DNA"/>
</dbReference>
<dbReference type="RefSeq" id="XP_060288286.1">
    <property type="nucleotide sequence ID" value="XM_060426829.1"/>
</dbReference>
<sequence length="292" mass="33417">MAFTLFTRLPLELRQCIWQFSMPADEPEVCTPGPQNLRVRKDDAPGEPMVVDTAFPVLMHMCREWRDYILHHSKARFRFSAAAGCSVPFRPFQPELDTMYWTAEVQQAIFAPMYGNVFDDWLPQVQNLALPASTVFSGLNITDCIISFAQKLQSVSVVFADSSDDNWVQTKFQEPTRRCKLRPIEGDRARNMTVVLDTWGGGDPEDRVPLEELFSVYREELDRSGTSSIEWAQNYAGQAWSIELGSFAPLRCFSSTFLEWREGEWVELCGQTRLPRENKPPWLPLPAPSELP</sequence>
<dbReference type="Proteomes" id="UP001244011">
    <property type="component" value="Unassembled WGS sequence"/>
</dbReference>
<name>A0AAJ0C8E8_9PEZI</name>
<feature type="domain" description="2EXR" evidence="1">
    <location>
        <begin position="3"/>
        <end position="99"/>
    </location>
</feature>
<protein>
    <recommendedName>
        <fullName evidence="1">2EXR domain-containing protein</fullName>
    </recommendedName>
</protein>
<evidence type="ECO:0000259" key="1">
    <source>
        <dbReference type="Pfam" id="PF20150"/>
    </source>
</evidence>
<dbReference type="InterPro" id="IPR045518">
    <property type="entry name" value="2EXR"/>
</dbReference>
<dbReference type="PANTHER" id="PTHR35910">
    <property type="entry name" value="2EXR DOMAIN-CONTAINING PROTEIN"/>
    <property type="match status" value="1"/>
</dbReference>
<evidence type="ECO:0000313" key="3">
    <source>
        <dbReference type="Proteomes" id="UP001244011"/>
    </source>
</evidence>
<dbReference type="PANTHER" id="PTHR35910:SF6">
    <property type="entry name" value="2EXR DOMAIN-CONTAINING PROTEIN"/>
    <property type="match status" value="1"/>
</dbReference>